<dbReference type="OrthoDB" id="4404538at2"/>
<gene>
    <name evidence="1" type="ORF">FBZ92_12491</name>
</gene>
<comment type="caution">
    <text evidence="1">The sequence shown here is derived from an EMBL/GenBank/DDBJ whole genome shotgun (WGS) entry which is preliminary data.</text>
</comment>
<dbReference type="Pfam" id="PF09965">
    <property type="entry name" value="DUF2199"/>
    <property type="match status" value="1"/>
</dbReference>
<evidence type="ECO:0008006" key="3">
    <source>
        <dbReference type="Google" id="ProtNLM"/>
    </source>
</evidence>
<protein>
    <recommendedName>
        <fullName evidence="3">DUF2199 domain-containing protein</fullName>
    </recommendedName>
</protein>
<reference evidence="1 2" key="1">
    <citation type="submission" date="2019-06" db="EMBL/GenBank/DDBJ databases">
        <title>Genomic Encyclopedia of Type Strains, Phase IV (KMG-V): Genome sequencing to study the core and pangenomes of soil and plant-associated prokaryotes.</title>
        <authorList>
            <person name="Whitman W."/>
        </authorList>
    </citation>
    <scope>NUCLEOTIDE SEQUENCE [LARGE SCALE GENOMIC DNA]</scope>
    <source>
        <strain evidence="1 2">BR 11140</strain>
    </source>
</reference>
<dbReference type="Proteomes" id="UP000318050">
    <property type="component" value="Unassembled WGS sequence"/>
</dbReference>
<organism evidence="1 2">
    <name type="scientific">Nitrospirillum amazonense</name>
    <dbReference type="NCBI Taxonomy" id="28077"/>
    <lineage>
        <taxon>Bacteria</taxon>
        <taxon>Pseudomonadati</taxon>
        <taxon>Pseudomonadota</taxon>
        <taxon>Alphaproteobacteria</taxon>
        <taxon>Rhodospirillales</taxon>
        <taxon>Azospirillaceae</taxon>
        <taxon>Nitrospirillum</taxon>
    </lineage>
</organism>
<name>A0A560HUE8_9PROT</name>
<evidence type="ECO:0000313" key="2">
    <source>
        <dbReference type="Proteomes" id="UP000318050"/>
    </source>
</evidence>
<sequence length="167" mass="19118">MFRFKCTTCDEWHEGMPTFSAAAPLYYYSVPAAERPARCVLTSDTCVVDQTHLFVRGNIEIHVHGTAEPFVWGVWVSLSRPNFDEFSAHLDNERRAHLGPYFGWLSAALSPYPNTENLKTRLHLRDNGMRPYIELEPTDHPLAVEQRQGIDMARVAAIYAQIMHRAE</sequence>
<evidence type="ECO:0000313" key="1">
    <source>
        <dbReference type="EMBL" id="TWB49985.1"/>
    </source>
</evidence>
<dbReference type="EMBL" id="VITT01000024">
    <property type="protein sequence ID" value="TWB49985.1"/>
    <property type="molecule type" value="Genomic_DNA"/>
</dbReference>
<accession>A0A560HUE8</accession>
<dbReference type="AlphaFoldDB" id="A0A560HUE8"/>
<dbReference type="InterPro" id="IPR018697">
    <property type="entry name" value="DUF2199"/>
</dbReference>
<proteinExistence type="predicted"/>